<sequence>MIAGMDAREAQQHLQTADTAYLASASPIMPLVVAVPGGVMMGAAVALIGQYSANGVVRLLYWAGAIALAAAAVGLIRWVRRRRGLFGVRGPVREENRALLASALAMLVIGLCSGPGLGGIYLGLGVVVAVFTAVALYKPRYLVALVPRRWR</sequence>
<feature type="transmembrane region" description="Helical" evidence="1">
    <location>
        <begin position="98"/>
        <end position="116"/>
    </location>
</feature>
<keyword evidence="3" id="KW-1185">Reference proteome</keyword>
<evidence type="ECO:0000313" key="3">
    <source>
        <dbReference type="Proteomes" id="UP000254869"/>
    </source>
</evidence>
<keyword evidence="1" id="KW-1133">Transmembrane helix</keyword>
<proteinExistence type="predicted"/>
<feature type="transmembrane region" description="Helical" evidence="1">
    <location>
        <begin position="59"/>
        <end position="78"/>
    </location>
</feature>
<protein>
    <submittedName>
        <fullName evidence="2">Uncharacterized protein</fullName>
    </submittedName>
</protein>
<organism evidence="2 3">
    <name type="scientific">Nocardia pseudobrasiliensis</name>
    <dbReference type="NCBI Taxonomy" id="45979"/>
    <lineage>
        <taxon>Bacteria</taxon>
        <taxon>Bacillati</taxon>
        <taxon>Actinomycetota</taxon>
        <taxon>Actinomycetes</taxon>
        <taxon>Mycobacteriales</taxon>
        <taxon>Nocardiaceae</taxon>
        <taxon>Nocardia</taxon>
    </lineage>
</organism>
<accession>A0A370ICJ2</accession>
<comment type="caution">
    <text evidence="2">The sequence shown here is derived from an EMBL/GenBank/DDBJ whole genome shotgun (WGS) entry which is preliminary data.</text>
</comment>
<dbReference type="EMBL" id="QQBC01000002">
    <property type="protein sequence ID" value="RDI68436.1"/>
    <property type="molecule type" value="Genomic_DNA"/>
</dbReference>
<dbReference type="Proteomes" id="UP000254869">
    <property type="component" value="Unassembled WGS sequence"/>
</dbReference>
<dbReference type="AlphaFoldDB" id="A0A370ICJ2"/>
<dbReference type="RefSeq" id="WP_147287885.1">
    <property type="nucleotide sequence ID" value="NZ_QQBC01000002.1"/>
</dbReference>
<keyword evidence="1" id="KW-0812">Transmembrane</keyword>
<evidence type="ECO:0000256" key="1">
    <source>
        <dbReference type="SAM" id="Phobius"/>
    </source>
</evidence>
<name>A0A370ICJ2_9NOCA</name>
<gene>
    <name evidence="2" type="ORF">DFR76_102837</name>
</gene>
<feature type="transmembrane region" description="Helical" evidence="1">
    <location>
        <begin position="122"/>
        <end position="143"/>
    </location>
</feature>
<dbReference type="STRING" id="1210086.GCA_001613105_01413"/>
<keyword evidence="1" id="KW-0472">Membrane</keyword>
<evidence type="ECO:0000313" key="2">
    <source>
        <dbReference type="EMBL" id="RDI68436.1"/>
    </source>
</evidence>
<feature type="transmembrane region" description="Helical" evidence="1">
    <location>
        <begin position="31"/>
        <end position="53"/>
    </location>
</feature>
<reference evidence="2 3" key="1">
    <citation type="submission" date="2018-07" db="EMBL/GenBank/DDBJ databases">
        <title>Genomic Encyclopedia of Type Strains, Phase IV (KMG-IV): sequencing the most valuable type-strain genomes for metagenomic binning, comparative biology and taxonomic classification.</title>
        <authorList>
            <person name="Goeker M."/>
        </authorList>
    </citation>
    <scope>NUCLEOTIDE SEQUENCE [LARGE SCALE GENOMIC DNA]</scope>
    <source>
        <strain evidence="2 3">DSM 44290</strain>
    </source>
</reference>